<proteinExistence type="predicted"/>
<protein>
    <submittedName>
        <fullName evidence="1">Uncharacterized protein</fullName>
    </submittedName>
</protein>
<evidence type="ECO:0000313" key="2">
    <source>
        <dbReference type="Proteomes" id="UP001387293"/>
    </source>
</evidence>
<accession>A0ABU8L5K3</accession>
<keyword evidence="2" id="KW-1185">Reference proteome</keyword>
<comment type="caution">
    <text evidence="1">The sequence shown here is derived from an EMBL/GenBank/DDBJ whole genome shotgun (WGS) entry which is preliminary data.</text>
</comment>
<name>A0ABU8L5K3_9HYPH</name>
<sequence length="41" mass="4497">MARSRLRKAVFSAAFYATSAPGELIANCRSVLEPMNVEIIL</sequence>
<dbReference type="Proteomes" id="UP001387293">
    <property type="component" value="Unassembled WGS sequence"/>
</dbReference>
<dbReference type="RefSeq" id="WP_337109548.1">
    <property type="nucleotide sequence ID" value="NZ_JAPYKS010000060.1"/>
</dbReference>
<gene>
    <name evidence="1" type="ORF">O7A60_31535</name>
</gene>
<dbReference type="EMBL" id="JAPYKS010000060">
    <property type="protein sequence ID" value="MEI9413232.1"/>
    <property type="molecule type" value="Genomic_DNA"/>
</dbReference>
<reference evidence="1 2" key="1">
    <citation type="submission" date="2022-12" db="EMBL/GenBank/DDBJ databases">
        <authorList>
            <person name="Muema E."/>
        </authorList>
    </citation>
    <scope>NUCLEOTIDE SEQUENCE [LARGE SCALE GENOMIC DNA]</scope>
    <source>
        <strain evidence="2">1326</strain>
    </source>
</reference>
<evidence type="ECO:0000313" key="1">
    <source>
        <dbReference type="EMBL" id="MEI9413232.1"/>
    </source>
</evidence>
<organism evidence="1 2">
    <name type="scientific">Mesorhizobium salmacidum</name>
    <dbReference type="NCBI Taxonomy" id="3015171"/>
    <lineage>
        <taxon>Bacteria</taxon>
        <taxon>Pseudomonadati</taxon>
        <taxon>Pseudomonadota</taxon>
        <taxon>Alphaproteobacteria</taxon>
        <taxon>Hyphomicrobiales</taxon>
        <taxon>Phyllobacteriaceae</taxon>
        <taxon>Mesorhizobium</taxon>
    </lineage>
</organism>